<dbReference type="CDD" id="cd14742">
    <property type="entry name" value="PAAR_RHS"/>
    <property type="match status" value="1"/>
</dbReference>
<feature type="region of interest" description="Disordered" evidence="2">
    <location>
        <begin position="1385"/>
        <end position="1409"/>
    </location>
</feature>
<dbReference type="Gene3D" id="2.60.200.60">
    <property type="match status" value="1"/>
</dbReference>
<dbReference type="PANTHER" id="PTHR32305:SF15">
    <property type="entry name" value="PROTEIN RHSA-RELATED"/>
    <property type="match status" value="1"/>
</dbReference>
<protein>
    <submittedName>
        <fullName evidence="8">Type IV secretion protein Rhs</fullName>
    </submittedName>
</protein>
<dbReference type="Pfam" id="PF25023">
    <property type="entry name" value="TEN_YD-shell"/>
    <property type="match status" value="2"/>
</dbReference>
<evidence type="ECO:0000259" key="7">
    <source>
        <dbReference type="Pfam" id="PF25799"/>
    </source>
</evidence>
<dbReference type="InterPro" id="IPR045351">
    <property type="entry name" value="DUF6531"/>
</dbReference>
<dbReference type="InterPro" id="IPR008727">
    <property type="entry name" value="PAAR_motif"/>
</dbReference>
<reference evidence="8 9" key="1">
    <citation type="submission" date="2017-11" db="EMBL/GenBank/DDBJ databases">
        <authorList>
            <person name="Han C.G."/>
        </authorList>
    </citation>
    <scope>NUCLEOTIDE SEQUENCE [LARGE SCALE GENOMIC DNA]</scope>
    <source>
        <strain evidence="8">CFBP3840</strain>
    </source>
</reference>
<dbReference type="PANTHER" id="PTHR32305">
    <property type="match status" value="1"/>
</dbReference>
<feature type="domain" description="Teneurin-like YD-shell" evidence="6">
    <location>
        <begin position="651"/>
        <end position="784"/>
    </location>
</feature>
<dbReference type="InterPro" id="IPR050708">
    <property type="entry name" value="T6SS_VgrG/RHS"/>
</dbReference>
<name>A0A2K4WN87_PSESX</name>
<feature type="transmembrane region" description="Helical" evidence="3">
    <location>
        <begin position="20"/>
        <end position="39"/>
    </location>
</feature>
<feature type="domain" description="Double-stranded DNA deaminase toxin A prePAAR motif" evidence="7">
    <location>
        <begin position="1"/>
        <end position="57"/>
    </location>
</feature>
<dbReference type="Pfam" id="PF15636">
    <property type="entry name" value="Tox-GHH"/>
    <property type="match status" value="1"/>
</dbReference>
<dbReference type="PRINTS" id="PR00394">
    <property type="entry name" value="RHSPROTEIN"/>
</dbReference>
<organism evidence="8 9">
    <name type="scientific">Pseudomonas syringae</name>
    <dbReference type="NCBI Taxonomy" id="317"/>
    <lineage>
        <taxon>Bacteria</taxon>
        <taxon>Pseudomonadati</taxon>
        <taxon>Pseudomonadota</taxon>
        <taxon>Gammaproteobacteria</taxon>
        <taxon>Pseudomonadales</taxon>
        <taxon>Pseudomonadaceae</taxon>
        <taxon>Pseudomonas</taxon>
    </lineage>
</organism>
<sequence>MFEAARLHDGIEHNSALGGLLAGAVIGIAMAVAGAALIVCTAGLGAVLLGVVLSVGAGAAPAVGESWGAARSSPAGDITQTGCSPNVFINGRNAALTTQSIAKCENHPAPVQIADGSASVFINGYPAARKGDKLTCDSKIATGSNNVFIGGGTKRYLKVNEEISESLRVGIDIAIIIASMGRGGLPMLAKGLGGGLKAVAPCALKFAATVGVSYLFGRFVAGPAISGVIGGFSGNPVDLTSGRKLLLEEGETDFALPGLMPIEWSRFYASDLNVDSVLGKGWVLPWEQNLRRNGSFVYLIDNQGRSVPFVNVEPGESIYNPYEQMHLVRTQGGHYMLQTQDNIFFYFGEVPNNNKPVPLQRIENALGHYLHFSRTDEGTLTDISAPGNVHVHLQYEHPLGRLTSVKRIVNKEAVETLVRYHYDDNGQLSDVYNRNGDSTRSFSYTDGVMTRHSNALGLNCYYRWETIDDQPRVVEHWTSDGEHFDYRYDFKQRTSWAVDVLGRELEIHYNEDRRVTSGRDYGGERYTIEIDESGNITGLVLPDDNTLAFKYDHLSRLVEETDPLGRKITYKHHLATTLVTQTTFPDGSTWKARYDSRGNLLVETDALGNKTEYLNSEDGLPHTIIDATYKSKYLWWNSLAQVEHFQDCSGKDTYYRYDDRGHLIAVTDALNNTTTLERKPDGEVLRINHPDGSVESFTYNALGQVLSHTDGKGQITRLSRNARGLPTRREDAKGKAVAYQYDNAIRLTALVNENNATYNFVYDNADRLIEEKRIDNLTRRFSYNLGGHLTQVEEIGYGEKGEQPRRSTHLERDPIGRLLAKLNDDARQDYAYDDGDRLLSIERKPTDTGRKLGVTAEKLEFAYDPLGRLTTETTPQGALAYEYDPLSNLTTLTLPTGQHLNHLYYGSGHLHQLNLDGQLISDMERDDLHREIYRTQGKLTSCFGYDSMGRKAWQYATTLPAEKLSQIQNPLIKPERYVEHAYNPIHRRYEYDPAGELSRTLDKLRGETQYEYEANGQLLARNTGRVVDGEEFRYDAAANRLNFNTSRFDHVKDNRLKQWANHEYKYDAWGNLIEKVVGIVRWQTFTYDCENRLVKTETMAGTQVESTSSYQYDSLGRRVAKQSEIKGQTDHKRFLWQGLRMLREESPGQNSLYLYEPGSYAPLARVDEKEGEVENKVYYFHTDQIGTPLEMTDAEGQIVWQAKYRAWGAVEKLVVNEVEQNLRFQGQYFDVETGLHYNTFRYYDPEIGRFITQDPIGLDGGDNLYQYAENPINWVDPFGLSPEDLVRYKPQASITPNPGARGTAINRAWGQERELVKQGGGSRNWSASERQTILETKSNAKLSSTMWEKGYTGHHINSVEGNGGLGKAWKGDPRNIVFLQNANHPSGIDEHLKSPQGHRGNYGNSGRGRLIDRLRSIPKGSCG</sequence>
<gene>
    <name evidence="8" type="ORF">CFBP3840_00170</name>
</gene>
<feature type="transmembrane region" description="Helical" evidence="3">
    <location>
        <begin position="46"/>
        <end position="64"/>
    </location>
</feature>
<evidence type="ECO:0000313" key="8">
    <source>
        <dbReference type="EMBL" id="SOS37248.1"/>
    </source>
</evidence>
<dbReference type="Proteomes" id="UP000238095">
    <property type="component" value="Chromosome 1"/>
</dbReference>
<dbReference type="InterPro" id="IPR022385">
    <property type="entry name" value="Rhs_assc_core"/>
</dbReference>
<feature type="domain" description="Tox-GHH" evidence="4">
    <location>
        <begin position="1300"/>
        <end position="1378"/>
    </location>
</feature>
<dbReference type="EMBL" id="LT963409">
    <property type="protein sequence ID" value="SOS37248.1"/>
    <property type="molecule type" value="Genomic_DNA"/>
</dbReference>
<dbReference type="Pfam" id="PF25799">
    <property type="entry name" value="prePAAR_I"/>
    <property type="match status" value="1"/>
</dbReference>
<evidence type="ECO:0000313" key="9">
    <source>
        <dbReference type="Proteomes" id="UP000238095"/>
    </source>
</evidence>
<dbReference type="InterPro" id="IPR006530">
    <property type="entry name" value="YD"/>
</dbReference>
<evidence type="ECO:0000256" key="2">
    <source>
        <dbReference type="SAM" id="MobiDB-lite"/>
    </source>
</evidence>
<dbReference type="Gene3D" id="2.180.10.10">
    <property type="entry name" value="RHS repeat-associated core"/>
    <property type="match status" value="3"/>
</dbReference>
<evidence type="ECO:0000256" key="3">
    <source>
        <dbReference type="SAM" id="Phobius"/>
    </source>
</evidence>
<keyword evidence="1" id="KW-0677">Repeat</keyword>
<dbReference type="InterPro" id="IPR031325">
    <property type="entry name" value="RHS_repeat"/>
</dbReference>
<dbReference type="NCBIfam" id="TIGR03696">
    <property type="entry name" value="Rhs_assc_core"/>
    <property type="match status" value="1"/>
</dbReference>
<evidence type="ECO:0000256" key="1">
    <source>
        <dbReference type="ARBA" id="ARBA00022737"/>
    </source>
</evidence>
<dbReference type="Pfam" id="PF05593">
    <property type="entry name" value="RHS_repeat"/>
    <property type="match status" value="2"/>
</dbReference>
<keyword evidence="3" id="KW-1133">Transmembrane helix</keyword>
<dbReference type="NCBIfam" id="TIGR01643">
    <property type="entry name" value="YD_repeat_2x"/>
    <property type="match status" value="6"/>
</dbReference>
<evidence type="ECO:0000259" key="6">
    <source>
        <dbReference type="Pfam" id="PF25023"/>
    </source>
</evidence>
<accession>A0A2K4WN87</accession>
<dbReference type="InterPro" id="IPR028916">
    <property type="entry name" value="Tox-GHH_dom"/>
</dbReference>
<dbReference type="RefSeq" id="WP_143519766.1">
    <property type="nucleotide sequence ID" value="NZ_LT963409.1"/>
</dbReference>
<keyword evidence="3" id="KW-0472">Membrane</keyword>
<evidence type="ECO:0000259" key="5">
    <source>
        <dbReference type="Pfam" id="PF20148"/>
    </source>
</evidence>
<proteinExistence type="predicted"/>
<feature type="domain" description="Teneurin-like YD-shell" evidence="6">
    <location>
        <begin position="1002"/>
        <end position="1254"/>
    </location>
</feature>
<evidence type="ECO:0000259" key="4">
    <source>
        <dbReference type="Pfam" id="PF15636"/>
    </source>
</evidence>
<feature type="domain" description="DUF6531" evidence="5">
    <location>
        <begin position="234"/>
        <end position="309"/>
    </location>
</feature>
<dbReference type="Pfam" id="PF20148">
    <property type="entry name" value="DUF6531"/>
    <property type="match status" value="1"/>
</dbReference>
<keyword evidence="3" id="KW-0812">Transmembrane</keyword>
<dbReference type="InterPro" id="IPR056823">
    <property type="entry name" value="TEN-like_YD-shell"/>
</dbReference>
<dbReference type="InterPro" id="IPR057925">
    <property type="entry name" value="prePAAR_DddA"/>
</dbReference>
<dbReference type="Pfam" id="PF05488">
    <property type="entry name" value="PAAR_motif"/>
    <property type="match status" value="1"/>
</dbReference>